<feature type="region of interest" description="Disordered" evidence="8">
    <location>
        <begin position="1054"/>
        <end position="1084"/>
    </location>
</feature>
<evidence type="ECO:0000256" key="8">
    <source>
        <dbReference type="SAM" id="MobiDB-lite"/>
    </source>
</evidence>
<keyword evidence="4" id="KW-0418">Kinase</keyword>
<evidence type="ECO:0000256" key="4">
    <source>
        <dbReference type="ARBA" id="ARBA00022777"/>
    </source>
</evidence>
<feature type="binding site" evidence="6">
    <location>
        <position position="533"/>
    </location>
    <ligand>
        <name>ATP</name>
        <dbReference type="ChEBI" id="CHEBI:30616"/>
    </ligand>
</feature>
<sequence length="1217" mass="138148">MSLQVQQSSLSYHVGVRESFGMPETVIIVHDINPEFTLSLKLSCGTGSSHFLPYILKSDNKCLVVDVGGECCVRGGDKPLLFQAKLKQILKEVESSHREKFLNDLRKVRENYSGQELAKKLAVFRNRMDDPQLIAPDVIMNMMITYRDVQDYNAMVTLVEQLETLPNSKVGTVNQSGASRILARELYMTRRNGPGDRDKALEVIQKAINMSENAVPDMLCLCGRIYKDKFMESQYKESFDLQPNEYAGINLVTLFVISGKSFRSSATLQRIGLTLNVLIGRKGSLTSLEDYWDVATFFEFNVLTEEYGKAVQAAEYMYQLEPPIWYLKSTLGNIKLISFFRKEDEEVILSREQKRDKEMFEFWMDFFNEAIKNETSDVRFPVLVLEPNKVLMPSYVQVNTEEEDESIRIWHVAPDPDCKKIHEWVFLHSSIKSISHYHRNKKAVFLYVYENSDDFHIFFPSENHKQRFYDSVIEMIEKQETGVIDIEADIQQHTIRYEYEYDEKNNKVLLGRGTYGAVFAARDLDTQVRIAVKEVPERNADSLSTLTVHYTEDDPYYGVQLGDYILQVSQSTEIMAFNYLYREVQPLHEEIALHSRLSHRNIVKYLGSISEDGMFKIFMEQVPGGSLSALLRSKWGPLKGNESTIAFYTRQILRGLKYLHDNKIVHRDIKGDNVLVNTYSGVLKISDFGTSKRLSGINPSAATFAGTLQYMAPEADIWSLGCTVIEMATGKPPFIDLGPEAAMFKVGFYKVHPEFPPTLSPMAQDFLKRCFDPDPDKRAPAADLLEHPFLDEAPQHLSPTKPKHKYDRGLSIGEEKAPFAPGFRSRTGSGTGGHINSAPKKKKKHQKAELKNSEFNRSISDSCCLLTECLVSSSLRWAGHDSTVFCFLLPRLSECLSTEMDLALVLCCFPLQPLGMPRNISGEICERWLQHLNRDAPGQNRKVTKVHIGVLQDQLAKLLEGLKEHIRDPQNCKPIQTVINCLKEQMDFDMMALNELQLAVYLFQEVVGEILRQHHIQPHWMFALDTLLRSASQIAISILTPDLAANIIGDGAQNVGHGQQEEESTSGVSTFDSSNRPPDLSRLDRSDSQRDLLIQIRDLEDENKRLLEKLIESQQMYQELLKATIERNYLQVNLLRSMSATVPGTCASSDSESPTRTIRQSSRVTVDDVPDTVAQPDVTQGAIDSRRSGSPAECVDLEMVEWLQSLSIDQDTIDKVK</sequence>
<dbReference type="InterPro" id="IPR046873">
    <property type="entry name" value="HisK-N-like"/>
</dbReference>
<evidence type="ECO:0000259" key="9">
    <source>
        <dbReference type="PROSITE" id="PS50011"/>
    </source>
</evidence>
<reference evidence="10" key="1">
    <citation type="journal article" date="2023" name="Mol. Biol. Evol.">
        <title>Third-Generation Sequencing Reveals the Adaptive Role of the Epigenome in Three Deep-Sea Polychaetes.</title>
        <authorList>
            <person name="Perez M."/>
            <person name="Aroh O."/>
            <person name="Sun Y."/>
            <person name="Lan Y."/>
            <person name="Juniper S.K."/>
            <person name="Young C.R."/>
            <person name="Angers B."/>
            <person name="Qian P.Y."/>
        </authorList>
    </citation>
    <scope>NUCLEOTIDE SEQUENCE</scope>
    <source>
        <strain evidence="10">P08H-3</strain>
    </source>
</reference>
<dbReference type="InterPro" id="IPR025136">
    <property type="entry name" value="MAP3K_TRAF-bd"/>
</dbReference>
<dbReference type="AlphaFoldDB" id="A0AAD9MXR3"/>
<dbReference type="SMART" id="SM00220">
    <property type="entry name" value="S_TKc"/>
    <property type="match status" value="1"/>
</dbReference>
<organism evidence="10 11">
    <name type="scientific">Paralvinella palmiformis</name>
    <dbReference type="NCBI Taxonomy" id="53620"/>
    <lineage>
        <taxon>Eukaryota</taxon>
        <taxon>Metazoa</taxon>
        <taxon>Spiralia</taxon>
        <taxon>Lophotrochozoa</taxon>
        <taxon>Annelida</taxon>
        <taxon>Polychaeta</taxon>
        <taxon>Sedentaria</taxon>
        <taxon>Canalipalpata</taxon>
        <taxon>Terebellida</taxon>
        <taxon>Terebelliformia</taxon>
        <taxon>Alvinellidae</taxon>
        <taxon>Paralvinella</taxon>
    </lineage>
</organism>
<dbReference type="GO" id="GO:0004674">
    <property type="term" value="F:protein serine/threonine kinase activity"/>
    <property type="evidence" value="ECO:0007669"/>
    <property type="project" value="UniProtKB-KW"/>
</dbReference>
<proteinExistence type="predicted"/>
<dbReference type="Gene3D" id="1.10.510.10">
    <property type="entry name" value="Transferase(Phosphotransferase) domain 1"/>
    <property type="match status" value="1"/>
</dbReference>
<evidence type="ECO:0000256" key="6">
    <source>
        <dbReference type="PROSITE-ProRule" id="PRU10141"/>
    </source>
</evidence>
<keyword evidence="11" id="KW-1185">Reference proteome</keyword>
<accession>A0AAD9MXR3</accession>
<feature type="region of interest" description="Disordered" evidence="8">
    <location>
        <begin position="816"/>
        <end position="850"/>
    </location>
</feature>
<dbReference type="Pfam" id="PF19039">
    <property type="entry name" value="ASK_PH"/>
    <property type="match status" value="1"/>
</dbReference>
<dbReference type="PANTHER" id="PTHR11584:SF394">
    <property type="entry name" value="APOPTOTIC SIGNAL-REGULATING KINASE 1, ISOFORM C"/>
    <property type="match status" value="1"/>
</dbReference>
<dbReference type="InterPro" id="IPR011009">
    <property type="entry name" value="Kinase-like_dom_sf"/>
</dbReference>
<evidence type="ECO:0000313" key="11">
    <source>
        <dbReference type="Proteomes" id="UP001208570"/>
    </source>
</evidence>
<keyword evidence="1" id="KW-0723">Serine/threonine-protein kinase</keyword>
<evidence type="ECO:0000256" key="2">
    <source>
        <dbReference type="ARBA" id="ARBA00022679"/>
    </source>
</evidence>
<keyword evidence="3 6" id="KW-0547">Nucleotide-binding</keyword>
<protein>
    <recommendedName>
        <fullName evidence="9">Protein kinase domain-containing protein</fullName>
    </recommendedName>
</protein>
<dbReference type="PROSITE" id="PS50011">
    <property type="entry name" value="PROTEIN_KINASE_DOM"/>
    <property type="match status" value="1"/>
</dbReference>
<dbReference type="InterPro" id="IPR017441">
    <property type="entry name" value="Protein_kinase_ATP_BS"/>
</dbReference>
<dbReference type="PROSITE" id="PS00108">
    <property type="entry name" value="PROTEIN_KINASE_ST"/>
    <property type="match status" value="1"/>
</dbReference>
<dbReference type="Pfam" id="PF20302">
    <property type="entry name" value="HisK-N-like"/>
    <property type="match status" value="1"/>
</dbReference>
<dbReference type="Proteomes" id="UP001208570">
    <property type="component" value="Unassembled WGS sequence"/>
</dbReference>
<dbReference type="Pfam" id="PF00069">
    <property type="entry name" value="Pkinase"/>
    <property type="match status" value="1"/>
</dbReference>
<dbReference type="GO" id="GO:0005524">
    <property type="term" value="F:ATP binding"/>
    <property type="evidence" value="ECO:0007669"/>
    <property type="project" value="UniProtKB-UniRule"/>
</dbReference>
<dbReference type="PANTHER" id="PTHR11584">
    <property type="entry name" value="SERINE/THREONINE PROTEIN KINASE"/>
    <property type="match status" value="1"/>
</dbReference>
<dbReference type="Gene3D" id="3.30.200.20">
    <property type="entry name" value="Phosphorylase Kinase, domain 1"/>
    <property type="match status" value="2"/>
</dbReference>
<dbReference type="GO" id="GO:0000165">
    <property type="term" value="P:MAPK cascade"/>
    <property type="evidence" value="ECO:0007669"/>
    <property type="project" value="InterPro"/>
</dbReference>
<keyword evidence="2" id="KW-0808">Transferase</keyword>
<dbReference type="InterPro" id="IPR043969">
    <property type="entry name" value="MAP3K_PH"/>
</dbReference>
<dbReference type="InterPro" id="IPR000719">
    <property type="entry name" value="Prot_kinase_dom"/>
</dbReference>
<evidence type="ECO:0000313" key="10">
    <source>
        <dbReference type="EMBL" id="KAK2149722.1"/>
    </source>
</evidence>
<keyword evidence="5 6" id="KW-0067">ATP-binding</keyword>
<feature type="coiled-coil region" evidence="7">
    <location>
        <begin position="1089"/>
        <end position="1123"/>
    </location>
</feature>
<dbReference type="Pfam" id="PF13281">
    <property type="entry name" value="MAP3K_TRAF_bd"/>
    <property type="match status" value="1"/>
</dbReference>
<feature type="domain" description="Protein kinase" evidence="9">
    <location>
        <begin position="504"/>
        <end position="790"/>
    </location>
</feature>
<dbReference type="SUPFAM" id="SSF56112">
    <property type="entry name" value="Protein kinase-like (PK-like)"/>
    <property type="match status" value="1"/>
</dbReference>
<name>A0AAD9MXR3_9ANNE</name>
<evidence type="ECO:0000256" key="1">
    <source>
        <dbReference type="ARBA" id="ARBA00022527"/>
    </source>
</evidence>
<feature type="compositionally biased region" description="Polar residues" evidence="8">
    <location>
        <begin position="1065"/>
        <end position="1076"/>
    </location>
</feature>
<dbReference type="InterPro" id="IPR008271">
    <property type="entry name" value="Ser/Thr_kinase_AS"/>
</dbReference>
<dbReference type="EMBL" id="JAODUP010000440">
    <property type="protein sequence ID" value="KAK2149722.1"/>
    <property type="molecule type" value="Genomic_DNA"/>
</dbReference>
<evidence type="ECO:0000256" key="3">
    <source>
        <dbReference type="ARBA" id="ARBA00022741"/>
    </source>
</evidence>
<gene>
    <name evidence="10" type="ORF">LSH36_440g02047</name>
</gene>
<evidence type="ECO:0000256" key="5">
    <source>
        <dbReference type="ARBA" id="ARBA00022840"/>
    </source>
</evidence>
<comment type="caution">
    <text evidence="10">The sequence shown here is derived from an EMBL/GenBank/DDBJ whole genome shotgun (WGS) entry which is preliminary data.</text>
</comment>
<evidence type="ECO:0000256" key="7">
    <source>
        <dbReference type="SAM" id="Coils"/>
    </source>
</evidence>
<dbReference type="PROSITE" id="PS00107">
    <property type="entry name" value="PROTEIN_KINASE_ATP"/>
    <property type="match status" value="1"/>
</dbReference>
<keyword evidence="7" id="KW-0175">Coiled coil</keyword>